<organism evidence="1 2">
    <name type="scientific">Anoxybacterium hadale</name>
    <dbReference type="NCBI Taxonomy" id="3408580"/>
    <lineage>
        <taxon>Bacteria</taxon>
        <taxon>Bacillati</taxon>
        <taxon>Bacillota</taxon>
        <taxon>Clostridia</taxon>
        <taxon>Peptostreptococcales</taxon>
        <taxon>Anaerovoracaceae</taxon>
        <taxon>Anoxybacterium</taxon>
    </lineage>
</organism>
<proteinExistence type="predicted"/>
<dbReference type="EMBL" id="CP042469">
    <property type="protein sequence ID" value="QOX62995.1"/>
    <property type="molecule type" value="Genomic_DNA"/>
</dbReference>
<protein>
    <submittedName>
        <fullName evidence="1">ATP-binding cassette domain-containing protein</fullName>
    </submittedName>
</protein>
<sequence>MSIIQVEHLFKSFGSLEVLRDVSLTVEEGERIVIIGGSGCGKSVLLRSLDLLEKPDAGRILIDGDEITARGADVNRIRQKMGMVYQGFHLFQHMDVLDNLTLAPTRLRGMSRAEAEEKAAELLKMVSLESRKHAMPGVLSGGQKQRIAIARCLAMEPKIMLFDEPTSALDPTMVGEVLATMRMLAKRGMTMLIVTHEMAFAREVGTRILYLDEGGIYEQGTPEEIFDRPQKPKTKAFIQKMKYFSQKIDRRDFDLMQLQGGIQGFAEKYGIGDKFAYRLQLCAEELVFEMLSGAVSEEAEVKLEVNISYSEADKSILLELICSGSKYDPFSTDEDDETHLGVTILRNVAKDMSFAYHDGINQIKVRL</sequence>
<accession>A0ACD1A993</accession>
<evidence type="ECO:0000313" key="1">
    <source>
        <dbReference type="EMBL" id="QOX62995.1"/>
    </source>
</evidence>
<dbReference type="Proteomes" id="UP000594014">
    <property type="component" value="Chromosome"/>
</dbReference>
<keyword evidence="1" id="KW-0067">ATP-binding</keyword>
<keyword evidence="2" id="KW-1185">Reference proteome</keyword>
<evidence type="ECO:0000313" key="2">
    <source>
        <dbReference type="Proteomes" id="UP000594014"/>
    </source>
</evidence>
<keyword evidence="1" id="KW-0547">Nucleotide-binding</keyword>
<gene>
    <name evidence="1" type="ORF">FRZ06_06390</name>
</gene>
<reference evidence="1" key="1">
    <citation type="submission" date="2019-08" db="EMBL/GenBank/DDBJ databases">
        <title>Genome sequence of Clostridiales bacterium MT110.</title>
        <authorList>
            <person name="Cao J."/>
        </authorList>
    </citation>
    <scope>NUCLEOTIDE SEQUENCE</scope>
    <source>
        <strain evidence="1">MT110</strain>
    </source>
</reference>
<name>A0ACD1A993_9FIRM</name>